<organism evidence="6 7">
    <name type="scientific">Pelomonas cellulosilytica</name>
    <dbReference type="NCBI Taxonomy" id="2906762"/>
    <lineage>
        <taxon>Bacteria</taxon>
        <taxon>Pseudomonadati</taxon>
        <taxon>Pseudomonadota</taxon>
        <taxon>Betaproteobacteria</taxon>
        <taxon>Burkholderiales</taxon>
        <taxon>Sphaerotilaceae</taxon>
        <taxon>Roseateles</taxon>
    </lineage>
</organism>
<comment type="caution">
    <text evidence="6">The sequence shown here is derived from an EMBL/GenBank/DDBJ whole genome shotgun (WGS) entry which is preliminary data.</text>
</comment>
<keyword evidence="3 6" id="KW-0378">Hydrolase</keyword>
<dbReference type="Proteomes" id="UP001200741">
    <property type="component" value="Unassembled WGS sequence"/>
</dbReference>
<feature type="chain" id="PRO_5046740688" evidence="4">
    <location>
        <begin position="21"/>
        <end position="872"/>
    </location>
</feature>
<dbReference type="InterPro" id="IPR026891">
    <property type="entry name" value="Fn3-like"/>
</dbReference>
<comment type="similarity">
    <text evidence="1">Belongs to the glycosyl hydrolase 3 family.</text>
</comment>
<evidence type="ECO:0000259" key="5">
    <source>
        <dbReference type="PROSITE" id="PS51820"/>
    </source>
</evidence>
<dbReference type="EMBL" id="JAJTWU010000005">
    <property type="protein sequence ID" value="MCE4555685.1"/>
    <property type="molecule type" value="Genomic_DNA"/>
</dbReference>
<feature type="domain" description="PA14" evidence="5">
    <location>
        <begin position="454"/>
        <end position="602"/>
    </location>
</feature>
<dbReference type="Gene3D" id="2.60.40.10">
    <property type="entry name" value="Immunoglobulins"/>
    <property type="match status" value="1"/>
</dbReference>
<gene>
    <name evidence="6" type="ORF">LXT13_14860</name>
</gene>
<dbReference type="InterPro" id="IPR036881">
    <property type="entry name" value="Glyco_hydro_3_C_sf"/>
</dbReference>
<dbReference type="GO" id="GO:0016787">
    <property type="term" value="F:hydrolase activity"/>
    <property type="evidence" value="ECO:0007669"/>
    <property type="project" value="UniProtKB-KW"/>
</dbReference>
<dbReference type="Gene3D" id="3.40.50.1700">
    <property type="entry name" value="Glycoside hydrolase family 3 C-terminal domain"/>
    <property type="match status" value="2"/>
</dbReference>
<dbReference type="PROSITE" id="PS51820">
    <property type="entry name" value="PA14"/>
    <property type="match status" value="1"/>
</dbReference>
<dbReference type="Pfam" id="PF00933">
    <property type="entry name" value="Glyco_hydro_3"/>
    <property type="match status" value="1"/>
</dbReference>
<dbReference type="InterPro" id="IPR044993">
    <property type="entry name" value="BXL"/>
</dbReference>
<name>A0ABS8XWL2_9BURK</name>
<dbReference type="SUPFAM" id="SSF51445">
    <property type="entry name" value="(Trans)glycosidases"/>
    <property type="match status" value="1"/>
</dbReference>
<reference evidence="6 7" key="1">
    <citation type="submission" date="2021-12" db="EMBL/GenBank/DDBJ databases">
        <title>Genome seq of P8.</title>
        <authorList>
            <person name="Seo T."/>
        </authorList>
    </citation>
    <scope>NUCLEOTIDE SEQUENCE [LARGE SCALE GENOMIC DNA]</scope>
    <source>
        <strain evidence="6 7">P8</strain>
    </source>
</reference>
<evidence type="ECO:0000313" key="7">
    <source>
        <dbReference type="Proteomes" id="UP001200741"/>
    </source>
</evidence>
<dbReference type="PANTHER" id="PTHR42721:SF3">
    <property type="entry name" value="BETA-D-XYLOSIDASE 5-RELATED"/>
    <property type="match status" value="1"/>
</dbReference>
<dbReference type="PRINTS" id="PR00133">
    <property type="entry name" value="GLHYDRLASE3"/>
</dbReference>
<sequence>MKIPSTAWLALGLVFGGVAAAAPQTDADTQARQIVDKLTLDEKVEQLLNGAPAIPRLNIPAYNWWTESLHGAFGPGATTNFPQPVGLAATFNDGLMRDVAASISTEVSAVYALGRGKPNPNRIGGALNTWSPNINIFRDPRWGRGQETYGEDPFLTGTLAKAFVRGMQGADASRPQVIASPKHFAVHSGPESTRHSVDVWVSAQDLEDTYLPAFRAAMVDAQAGSIMCAYNRINGEPACASQSLLVKTLRQDWGFKGYVVSDCDAVVDISAHHKFAVDAATGAAAALKAGMDNECHTGTLGHATGLGERYKQALQRGFIRQADIDTALARLFAARLRVGDLPGVAERSFPPGEAINSAEHRVLALRAAVESLVLLKNDGSLPLKTSARVAVVGPLADARRVMRGNYSSGQTGPTATVYEALARQFSPQQVQLVPFGPSITDGDPVPFSAFVAPDGSAGLLASAFKLQAGSPKEIGKRRFEAKAASSRTVTAIGSGAEVANPDDVTRTVWTGFFVAPETGSYRLGLAGLKGQLRVAGRDVVLARKPTRWAEPVALTQVDLKQGERYAVQFETESGAGAPPGMLWKRVSRQPLPDLRAAAAQADVVVAVVGLTSDLEGEEMPVKIDGFSGGDRTRLDLPADQRAYLQAAATLGKPLVVVNLSGSAVDLSWAKANAAAILQAWYPGEGGGTAIAQVLAGAANPAGRLPVTFYRSADDLPPFDDYRMAGRTYRFFDKPVVYPFGHGLSYSTFRYEAPQVEVQDDGKDVALVVRTAITNTSARDGDEVAQLYLAPPRFEGGPRLALRGFQRLHLKAGERREVTYRLPARDLSFVDRDGVRQVMPGSYRVSVGGGQPDTGVPFESATFSFARSVLLPR</sequence>
<dbReference type="InterPro" id="IPR001764">
    <property type="entry name" value="Glyco_hydro_3_N"/>
</dbReference>
<dbReference type="InterPro" id="IPR002772">
    <property type="entry name" value="Glyco_hydro_3_C"/>
</dbReference>
<dbReference type="PANTHER" id="PTHR42721">
    <property type="entry name" value="SUGAR HYDROLASE-RELATED"/>
    <property type="match status" value="1"/>
</dbReference>
<dbReference type="RefSeq" id="WP_233372731.1">
    <property type="nucleotide sequence ID" value="NZ_JAJTWU010000005.1"/>
</dbReference>
<keyword evidence="2 4" id="KW-0732">Signal</keyword>
<evidence type="ECO:0000256" key="3">
    <source>
        <dbReference type="ARBA" id="ARBA00022801"/>
    </source>
</evidence>
<feature type="signal peptide" evidence="4">
    <location>
        <begin position="1"/>
        <end position="20"/>
    </location>
</feature>
<dbReference type="Pfam" id="PF14310">
    <property type="entry name" value="Fn3-like"/>
    <property type="match status" value="1"/>
</dbReference>
<accession>A0ABS8XWL2</accession>
<dbReference type="InterPro" id="IPR017853">
    <property type="entry name" value="GH"/>
</dbReference>
<evidence type="ECO:0000256" key="1">
    <source>
        <dbReference type="ARBA" id="ARBA00005336"/>
    </source>
</evidence>
<dbReference type="SMART" id="SM01217">
    <property type="entry name" value="Fn3_like"/>
    <property type="match status" value="1"/>
</dbReference>
<evidence type="ECO:0000313" key="6">
    <source>
        <dbReference type="EMBL" id="MCE4555685.1"/>
    </source>
</evidence>
<dbReference type="InterPro" id="IPR037524">
    <property type="entry name" value="PA14/GLEYA"/>
</dbReference>
<evidence type="ECO:0000256" key="4">
    <source>
        <dbReference type="SAM" id="SignalP"/>
    </source>
</evidence>
<keyword evidence="7" id="KW-1185">Reference proteome</keyword>
<dbReference type="InterPro" id="IPR036962">
    <property type="entry name" value="Glyco_hydro_3_N_sf"/>
</dbReference>
<dbReference type="Pfam" id="PF01915">
    <property type="entry name" value="Glyco_hydro_3_C"/>
    <property type="match status" value="1"/>
</dbReference>
<dbReference type="Gene3D" id="3.20.20.300">
    <property type="entry name" value="Glycoside hydrolase, family 3, N-terminal domain"/>
    <property type="match status" value="1"/>
</dbReference>
<dbReference type="SUPFAM" id="SSF52279">
    <property type="entry name" value="Beta-D-glucan exohydrolase, C-terminal domain"/>
    <property type="match status" value="1"/>
</dbReference>
<dbReference type="SUPFAM" id="SSF56988">
    <property type="entry name" value="Anthrax protective antigen"/>
    <property type="match status" value="1"/>
</dbReference>
<evidence type="ECO:0000256" key="2">
    <source>
        <dbReference type="ARBA" id="ARBA00022729"/>
    </source>
</evidence>
<dbReference type="InterPro" id="IPR013783">
    <property type="entry name" value="Ig-like_fold"/>
</dbReference>
<proteinExistence type="inferred from homology"/>
<protein>
    <submittedName>
        <fullName evidence="6">Glycoside hydrolase family 3 C-terminal domain-containing protein</fullName>
    </submittedName>
</protein>